<comment type="caution">
    <text evidence="2">The sequence shown here is derived from an EMBL/GenBank/DDBJ whole genome shotgun (WGS) entry which is preliminary data.</text>
</comment>
<feature type="region of interest" description="Disordered" evidence="1">
    <location>
        <begin position="83"/>
        <end position="112"/>
    </location>
</feature>
<organism evidence="2">
    <name type="scientific">marine sediment metagenome</name>
    <dbReference type="NCBI Taxonomy" id="412755"/>
    <lineage>
        <taxon>unclassified sequences</taxon>
        <taxon>metagenomes</taxon>
        <taxon>ecological metagenomes</taxon>
    </lineage>
</organism>
<protein>
    <submittedName>
        <fullName evidence="2">Uncharacterized protein</fullName>
    </submittedName>
</protein>
<proteinExistence type="predicted"/>
<dbReference type="EMBL" id="LAZR01051640">
    <property type="protein sequence ID" value="KKK84725.1"/>
    <property type="molecule type" value="Genomic_DNA"/>
</dbReference>
<evidence type="ECO:0000313" key="2">
    <source>
        <dbReference type="EMBL" id="KKK84725.1"/>
    </source>
</evidence>
<feature type="compositionally biased region" description="Polar residues" evidence="1">
    <location>
        <begin position="94"/>
        <end position="104"/>
    </location>
</feature>
<gene>
    <name evidence="2" type="ORF">LCGC14_2780430</name>
</gene>
<sequence>MKLWADVRCHHEHLLDVLRHVWVPLAGAGLSGHVSGLTIMDFLDNLFHRGTGFRVSRTAVRNVFGHGLFEVGIDLHHLNRLTKAVPHDPPGERQSIQGLDTSRAPTDDTACA</sequence>
<evidence type="ECO:0000256" key="1">
    <source>
        <dbReference type="SAM" id="MobiDB-lite"/>
    </source>
</evidence>
<feature type="non-terminal residue" evidence="2">
    <location>
        <position position="112"/>
    </location>
</feature>
<reference evidence="2" key="1">
    <citation type="journal article" date="2015" name="Nature">
        <title>Complex archaea that bridge the gap between prokaryotes and eukaryotes.</title>
        <authorList>
            <person name="Spang A."/>
            <person name="Saw J.H."/>
            <person name="Jorgensen S.L."/>
            <person name="Zaremba-Niedzwiedzka K."/>
            <person name="Martijn J."/>
            <person name="Lind A.E."/>
            <person name="van Eijk R."/>
            <person name="Schleper C."/>
            <person name="Guy L."/>
            <person name="Ettema T.J."/>
        </authorList>
    </citation>
    <scope>NUCLEOTIDE SEQUENCE</scope>
</reference>
<dbReference type="AlphaFoldDB" id="A0A0F8ZFJ5"/>
<accession>A0A0F8ZFJ5</accession>
<name>A0A0F8ZFJ5_9ZZZZ</name>